<dbReference type="AlphaFoldDB" id="A0A1B2E5D8"/>
<proteinExistence type="predicted"/>
<accession>A0A1B2E5D8</accession>
<dbReference type="PANTHER" id="PTHR43415">
    <property type="entry name" value="SPERMIDINE N(1)-ACETYLTRANSFERASE"/>
    <property type="match status" value="1"/>
</dbReference>
<organism evidence="2">
    <name type="scientific">Paenibacillus ihbetae</name>
    <dbReference type="NCBI Taxonomy" id="1870820"/>
    <lineage>
        <taxon>Bacteria</taxon>
        <taxon>Bacillati</taxon>
        <taxon>Bacillota</taxon>
        <taxon>Bacilli</taxon>
        <taxon>Bacillales</taxon>
        <taxon>Paenibacillaceae</taxon>
        <taxon>Paenibacillus</taxon>
    </lineage>
</organism>
<reference evidence="2" key="1">
    <citation type="submission" date="2016-08" db="EMBL/GenBank/DDBJ databases">
        <title>Complete Genome Seqeunce of Paenibacillus sp. nov. IHBB 9852 from high altitute lake of Indian trans-Himalayas.</title>
        <authorList>
            <person name="Kiran S."/>
            <person name="Swarnkar M.K."/>
            <person name="Rana A."/>
            <person name="Tewari R."/>
            <person name="Gulati A."/>
        </authorList>
    </citation>
    <scope>NUCLEOTIDE SEQUENCE [LARGE SCALE GENOMIC DNA]</scope>
    <source>
        <strain evidence="2">IHBB 9852</strain>
    </source>
</reference>
<keyword evidence="2" id="KW-0808">Transferase</keyword>
<feature type="domain" description="N-acetyltransferase" evidence="1">
    <location>
        <begin position="2"/>
        <end position="155"/>
    </location>
</feature>
<sequence>MIKLIPTTRENWKEALALKVQTHQTHYVPPVAVSLAKVHIRPDGDENEYLPFCLYNPENRLVGFVMITVDQTTTWSYWMNGFLIDRDYQGKGYGKAAIDSVIRYIRGNYPHSKCLNLTVCSDNKTARRLYEKVGFFETGEVYDNEIVYRYVFKTDG</sequence>
<dbReference type="EMBL" id="CP016809">
    <property type="protein sequence ID" value="ANY75198.1"/>
    <property type="molecule type" value="Genomic_DNA"/>
</dbReference>
<dbReference type="PROSITE" id="PS51186">
    <property type="entry name" value="GNAT"/>
    <property type="match status" value="1"/>
</dbReference>
<dbReference type="CDD" id="cd04301">
    <property type="entry name" value="NAT_SF"/>
    <property type="match status" value="1"/>
</dbReference>
<dbReference type="InterPro" id="IPR016181">
    <property type="entry name" value="Acyl_CoA_acyltransferase"/>
</dbReference>
<dbReference type="Gene3D" id="3.40.630.30">
    <property type="match status" value="1"/>
</dbReference>
<dbReference type="SUPFAM" id="SSF55729">
    <property type="entry name" value="Acyl-CoA N-acyltransferases (Nat)"/>
    <property type="match status" value="1"/>
</dbReference>
<dbReference type="InterPro" id="IPR000182">
    <property type="entry name" value="GNAT_dom"/>
</dbReference>
<gene>
    <name evidence="2" type="ORF">BBD41_22950</name>
</gene>
<dbReference type="Pfam" id="PF00583">
    <property type="entry name" value="Acetyltransf_1"/>
    <property type="match status" value="1"/>
</dbReference>
<evidence type="ECO:0000313" key="2">
    <source>
        <dbReference type="EMBL" id="ANY75198.1"/>
    </source>
</evidence>
<evidence type="ECO:0000259" key="1">
    <source>
        <dbReference type="PROSITE" id="PS51186"/>
    </source>
</evidence>
<dbReference type="KEGG" id="pib:BBD41_22950"/>
<name>A0A1B2E5D8_9BACL</name>
<dbReference type="GO" id="GO:0016747">
    <property type="term" value="F:acyltransferase activity, transferring groups other than amino-acyl groups"/>
    <property type="evidence" value="ECO:0007669"/>
    <property type="project" value="InterPro"/>
</dbReference>
<dbReference type="PANTHER" id="PTHR43415:SF3">
    <property type="entry name" value="GNAT-FAMILY ACETYLTRANSFERASE"/>
    <property type="match status" value="1"/>
</dbReference>
<protein>
    <submittedName>
        <fullName evidence="2">GNAT family N-acetyltransferase</fullName>
    </submittedName>
</protein>
<dbReference type="RefSeq" id="WP_099478860.1">
    <property type="nucleotide sequence ID" value="NZ_CP016809.1"/>
</dbReference>